<dbReference type="InterPro" id="IPR036388">
    <property type="entry name" value="WH-like_DNA-bd_sf"/>
</dbReference>
<proteinExistence type="predicted"/>
<evidence type="ECO:0000313" key="3">
    <source>
        <dbReference type="EMBL" id="AAZ96623.1"/>
    </source>
</evidence>
<dbReference type="InterPro" id="IPR011006">
    <property type="entry name" value="CheY-like_superfamily"/>
</dbReference>
<feature type="domain" description="HTH luxR-type" evidence="2">
    <location>
        <begin position="163"/>
        <end position="228"/>
    </location>
</feature>
<keyword evidence="1" id="KW-0238">DNA-binding</keyword>
<protein>
    <submittedName>
        <fullName evidence="3">Two Component Transcriptional Regulator, LuxR family</fullName>
    </submittedName>
</protein>
<dbReference type="PROSITE" id="PS00622">
    <property type="entry name" value="HTH_LUXR_1"/>
    <property type="match status" value="1"/>
</dbReference>
<organism evidence="3 4">
    <name type="scientific">Thiobacillus denitrificans (strain ATCC 25259 / T1)</name>
    <dbReference type="NCBI Taxonomy" id="292415"/>
    <lineage>
        <taxon>Bacteria</taxon>
        <taxon>Pseudomonadati</taxon>
        <taxon>Pseudomonadota</taxon>
        <taxon>Betaproteobacteria</taxon>
        <taxon>Nitrosomonadales</taxon>
        <taxon>Thiobacillaceae</taxon>
        <taxon>Thiobacillus</taxon>
    </lineage>
</organism>
<dbReference type="AlphaFoldDB" id="Q3SKZ8"/>
<dbReference type="CDD" id="cd06170">
    <property type="entry name" value="LuxR_C_like"/>
    <property type="match status" value="1"/>
</dbReference>
<evidence type="ECO:0000256" key="1">
    <source>
        <dbReference type="ARBA" id="ARBA00023125"/>
    </source>
</evidence>
<dbReference type="Gene3D" id="3.40.50.2300">
    <property type="match status" value="1"/>
</dbReference>
<dbReference type="PANTHER" id="PTHR43214:SF43">
    <property type="entry name" value="TWO-COMPONENT RESPONSE REGULATOR"/>
    <property type="match status" value="1"/>
</dbReference>
<sequence length="265" mass="29654">MDDHGFLATADGQAPRVARIFVLANPDFYLDGLLAVLARSAHIQIVACVKPGADCWNAFVAAEADVLLIHRQAVLDVPGGFSRHVQHAPNLKVIVFGHDMPDEFLLKIIRSGAAGYINERMSGEHLLTAVQKVLEGELWVERRILQRLILRVVELEDIINQAIESIRNVLTKRESEIFRHVLGGLSTKEIAGEMQVSEQSVKLHLGNIFKKFDVSNKQQLILLTFQRVCPVSNVLRLFQIVMDKHQLAQGKPPLIEDPLWRDGNG</sequence>
<dbReference type="Pfam" id="PF00196">
    <property type="entry name" value="GerE"/>
    <property type="match status" value="1"/>
</dbReference>
<dbReference type="KEGG" id="tbd:Tbd_0670"/>
<dbReference type="SUPFAM" id="SSF52172">
    <property type="entry name" value="CheY-like"/>
    <property type="match status" value="1"/>
</dbReference>
<dbReference type="EMBL" id="CP000116">
    <property type="protein sequence ID" value="AAZ96623.1"/>
    <property type="molecule type" value="Genomic_DNA"/>
</dbReference>
<dbReference type="RefSeq" id="WP_011311182.1">
    <property type="nucleotide sequence ID" value="NC_007404.1"/>
</dbReference>
<dbReference type="SMART" id="SM00421">
    <property type="entry name" value="HTH_LUXR"/>
    <property type="match status" value="1"/>
</dbReference>
<dbReference type="OrthoDB" id="561214at2"/>
<dbReference type="Gene3D" id="1.10.10.10">
    <property type="entry name" value="Winged helix-like DNA-binding domain superfamily/Winged helix DNA-binding domain"/>
    <property type="match status" value="1"/>
</dbReference>
<dbReference type="GO" id="GO:0006355">
    <property type="term" value="P:regulation of DNA-templated transcription"/>
    <property type="evidence" value="ECO:0007669"/>
    <property type="project" value="InterPro"/>
</dbReference>
<dbReference type="GO" id="GO:0003677">
    <property type="term" value="F:DNA binding"/>
    <property type="evidence" value="ECO:0007669"/>
    <property type="project" value="UniProtKB-KW"/>
</dbReference>
<dbReference type="PRINTS" id="PR00038">
    <property type="entry name" value="HTHLUXR"/>
</dbReference>
<name>Q3SKZ8_THIDA</name>
<dbReference type="InterPro" id="IPR016032">
    <property type="entry name" value="Sig_transdc_resp-reg_C-effctor"/>
</dbReference>
<dbReference type="InterPro" id="IPR000792">
    <property type="entry name" value="Tscrpt_reg_LuxR_C"/>
</dbReference>
<keyword evidence="4" id="KW-1185">Reference proteome</keyword>
<dbReference type="PANTHER" id="PTHR43214">
    <property type="entry name" value="TWO-COMPONENT RESPONSE REGULATOR"/>
    <property type="match status" value="1"/>
</dbReference>
<dbReference type="SUPFAM" id="SSF46894">
    <property type="entry name" value="C-terminal effector domain of the bipartite response regulators"/>
    <property type="match status" value="1"/>
</dbReference>
<reference evidence="3 4" key="1">
    <citation type="journal article" date="2006" name="J. Bacteriol.">
        <title>The genome sequence of the obligately chemolithoautotrophic, facultatively anaerobic bacterium Thiobacillus denitrificans.</title>
        <authorList>
            <person name="Beller H.R."/>
            <person name="Chain P.S."/>
            <person name="Letain T.E."/>
            <person name="Chakicherla A."/>
            <person name="Larimer F.W."/>
            <person name="Richardson P.M."/>
            <person name="Coleman M.A."/>
            <person name="Wood A.P."/>
            <person name="Kelly D.P."/>
        </authorList>
    </citation>
    <scope>NUCLEOTIDE SEQUENCE [LARGE SCALE GENOMIC DNA]</scope>
    <source>
        <strain evidence="3 4">ATCC 25259</strain>
    </source>
</reference>
<dbReference type="STRING" id="292415.Tbd_0670"/>
<dbReference type="Proteomes" id="UP000008291">
    <property type="component" value="Chromosome"/>
</dbReference>
<dbReference type="InterPro" id="IPR039420">
    <property type="entry name" value="WalR-like"/>
</dbReference>
<dbReference type="PROSITE" id="PS50043">
    <property type="entry name" value="HTH_LUXR_2"/>
    <property type="match status" value="1"/>
</dbReference>
<evidence type="ECO:0000259" key="2">
    <source>
        <dbReference type="PROSITE" id="PS50043"/>
    </source>
</evidence>
<gene>
    <name evidence="3" type="ordered locus">Tbd_0670</name>
</gene>
<dbReference type="eggNOG" id="COG2197">
    <property type="taxonomic scope" value="Bacteria"/>
</dbReference>
<dbReference type="HOGENOM" id="CLU_1049451_0_0_4"/>
<accession>Q3SKZ8</accession>
<evidence type="ECO:0000313" key="4">
    <source>
        <dbReference type="Proteomes" id="UP000008291"/>
    </source>
</evidence>